<dbReference type="PANTHER" id="PTHR48100">
    <property type="entry name" value="BROAD-SPECIFICITY PHOSPHATASE YOR283W-RELATED"/>
    <property type="match status" value="1"/>
</dbReference>
<proteinExistence type="predicted"/>
<sequence>MKLALLRHGPTDWNAEGRVQGTVDTPLSAAGKAKMSALLPPAGFENAVVYCSPKLRARQTAACLGLKNLHLDPRLAEQNWGDWEGLTRAEMLARDGADAFERSGRGLAFRPPSGESTAELQARLAGFFADVAAKGDDVIAVSHMGVLRAAYVLATGWDMSAPMPAELDLKCALVLALAPDGTPSIAGLNVPLRVR</sequence>
<reference evidence="2" key="1">
    <citation type="journal article" date="2019" name="Int. J. Syst. Evol. Microbiol.">
        <title>The Global Catalogue of Microorganisms (GCM) 10K type strain sequencing project: providing services to taxonomists for standard genome sequencing and annotation.</title>
        <authorList>
            <consortium name="The Broad Institute Genomics Platform"/>
            <consortium name="The Broad Institute Genome Sequencing Center for Infectious Disease"/>
            <person name="Wu L."/>
            <person name="Ma J."/>
        </authorList>
    </citation>
    <scope>NUCLEOTIDE SEQUENCE [LARGE SCALE GENOMIC DNA]</scope>
    <source>
        <strain evidence="2">JCM 15089</strain>
    </source>
</reference>
<dbReference type="EMBL" id="BAAADD010000014">
    <property type="protein sequence ID" value="GAA0588269.1"/>
    <property type="molecule type" value="Genomic_DNA"/>
</dbReference>
<dbReference type="Pfam" id="PF00300">
    <property type="entry name" value="His_Phos_1"/>
    <property type="match status" value="1"/>
</dbReference>
<dbReference type="InterPro" id="IPR029033">
    <property type="entry name" value="His_PPase_superfam"/>
</dbReference>
<dbReference type="CDD" id="cd07067">
    <property type="entry name" value="HP_PGM_like"/>
    <property type="match status" value="1"/>
</dbReference>
<evidence type="ECO:0000313" key="1">
    <source>
        <dbReference type="EMBL" id="GAA0588269.1"/>
    </source>
</evidence>
<keyword evidence="2" id="KW-1185">Reference proteome</keyword>
<comment type="caution">
    <text evidence="1">The sequence shown here is derived from an EMBL/GenBank/DDBJ whole genome shotgun (WGS) entry which is preliminary data.</text>
</comment>
<dbReference type="PANTHER" id="PTHR48100:SF1">
    <property type="entry name" value="HISTIDINE PHOSPHATASE FAMILY PROTEIN-RELATED"/>
    <property type="match status" value="1"/>
</dbReference>
<dbReference type="SMART" id="SM00855">
    <property type="entry name" value="PGAM"/>
    <property type="match status" value="1"/>
</dbReference>
<evidence type="ECO:0000313" key="2">
    <source>
        <dbReference type="Proteomes" id="UP001499951"/>
    </source>
</evidence>
<dbReference type="Gene3D" id="3.40.50.1240">
    <property type="entry name" value="Phosphoglycerate mutase-like"/>
    <property type="match status" value="1"/>
</dbReference>
<dbReference type="InterPro" id="IPR013078">
    <property type="entry name" value="His_Pase_superF_clade-1"/>
</dbReference>
<accession>A0ABP3QGU2</accession>
<gene>
    <name evidence="1" type="ORF">GCM10008942_41590</name>
</gene>
<dbReference type="SUPFAM" id="SSF53254">
    <property type="entry name" value="Phosphoglycerate mutase-like"/>
    <property type="match status" value="1"/>
</dbReference>
<organism evidence="1 2">
    <name type="scientific">Rhizomicrobium electricum</name>
    <dbReference type="NCBI Taxonomy" id="480070"/>
    <lineage>
        <taxon>Bacteria</taxon>
        <taxon>Pseudomonadati</taxon>
        <taxon>Pseudomonadota</taxon>
        <taxon>Alphaproteobacteria</taxon>
        <taxon>Micropepsales</taxon>
        <taxon>Micropepsaceae</taxon>
        <taxon>Rhizomicrobium</taxon>
    </lineage>
</organism>
<dbReference type="InterPro" id="IPR050275">
    <property type="entry name" value="PGM_Phosphatase"/>
</dbReference>
<name>A0ABP3QGU2_9PROT</name>
<dbReference type="RefSeq" id="WP_166934770.1">
    <property type="nucleotide sequence ID" value="NZ_BAAADD010000014.1"/>
</dbReference>
<protein>
    <submittedName>
        <fullName evidence="1">Histidine phosphatase family protein</fullName>
    </submittedName>
</protein>
<dbReference type="Proteomes" id="UP001499951">
    <property type="component" value="Unassembled WGS sequence"/>
</dbReference>